<organism evidence="1">
    <name type="scientific">marine sediment metagenome</name>
    <dbReference type="NCBI Taxonomy" id="412755"/>
    <lineage>
        <taxon>unclassified sequences</taxon>
        <taxon>metagenomes</taxon>
        <taxon>ecological metagenomes</taxon>
    </lineage>
</organism>
<accession>X1S142</accession>
<name>X1S142_9ZZZZ</name>
<reference evidence="1" key="1">
    <citation type="journal article" date="2014" name="Front. Microbiol.">
        <title>High frequency of phylogenetically diverse reductive dehalogenase-homologous genes in deep subseafloor sedimentary metagenomes.</title>
        <authorList>
            <person name="Kawai M."/>
            <person name="Futagami T."/>
            <person name="Toyoda A."/>
            <person name="Takaki Y."/>
            <person name="Nishi S."/>
            <person name="Hori S."/>
            <person name="Arai W."/>
            <person name="Tsubouchi T."/>
            <person name="Morono Y."/>
            <person name="Uchiyama I."/>
            <person name="Ito T."/>
            <person name="Fujiyama A."/>
            <person name="Inagaki F."/>
            <person name="Takami H."/>
        </authorList>
    </citation>
    <scope>NUCLEOTIDE SEQUENCE</scope>
    <source>
        <strain evidence="1">Expedition CK06-06</strain>
    </source>
</reference>
<sequence length="55" mass="6224">VEIKVVIPRSTYRALKVKCALLDITLRQGTTDMVEKWVKDVKKDIAGIDKIKPKA</sequence>
<proteinExistence type="predicted"/>
<dbReference type="EMBL" id="BARW01000241">
    <property type="protein sequence ID" value="GAI61474.1"/>
    <property type="molecule type" value="Genomic_DNA"/>
</dbReference>
<evidence type="ECO:0000313" key="1">
    <source>
        <dbReference type="EMBL" id="GAI61474.1"/>
    </source>
</evidence>
<dbReference type="InterPro" id="IPR013321">
    <property type="entry name" value="Arc_rbn_hlx_hlx"/>
</dbReference>
<gene>
    <name evidence="1" type="ORF">S12H4_01274</name>
</gene>
<protein>
    <submittedName>
        <fullName evidence="1">Uncharacterized protein</fullName>
    </submittedName>
</protein>
<dbReference type="GO" id="GO:0006355">
    <property type="term" value="P:regulation of DNA-templated transcription"/>
    <property type="evidence" value="ECO:0007669"/>
    <property type="project" value="InterPro"/>
</dbReference>
<feature type="non-terminal residue" evidence="1">
    <location>
        <position position="1"/>
    </location>
</feature>
<dbReference type="Gene3D" id="1.10.1220.10">
    <property type="entry name" value="Met repressor-like"/>
    <property type="match status" value="1"/>
</dbReference>
<dbReference type="AlphaFoldDB" id="X1S142"/>
<comment type="caution">
    <text evidence="1">The sequence shown here is derived from an EMBL/GenBank/DDBJ whole genome shotgun (WGS) entry which is preliminary data.</text>
</comment>